<keyword evidence="1" id="KW-0805">Transcription regulation</keyword>
<evidence type="ECO:0000259" key="5">
    <source>
        <dbReference type="PROSITE" id="PS51078"/>
    </source>
</evidence>
<dbReference type="RefSeq" id="WP_074987599.1">
    <property type="nucleotide sequence ID" value="NZ_CADFGN010000023.1"/>
</dbReference>
<proteinExistence type="predicted"/>
<protein>
    <submittedName>
        <fullName evidence="6">Transcriptional regulator, IclR family</fullName>
    </submittedName>
</protein>
<comment type="caution">
    <text evidence="6">The sequence shown here is derived from an EMBL/GenBank/DDBJ whole genome shotgun (WGS) entry which is preliminary data.</text>
</comment>
<dbReference type="GO" id="GO:0003677">
    <property type="term" value="F:DNA binding"/>
    <property type="evidence" value="ECO:0007669"/>
    <property type="project" value="UniProtKB-KW"/>
</dbReference>
<dbReference type="SMART" id="SM00346">
    <property type="entry name" value="HTH_ICLR"/>
    <property type="match status" value="1"/>
</dbReference>
<evidence type="ECO:0000313" key="7">
    <source>
        <dbReference type="Proteomes" id="UP000183529"/>
    </source>
</evidence>
<dbReference type="InterPro" id="IPR029016">
    <property type="entry name" value="GAF-like_dom_sf"/>
</dbReference>
<evidence type="ECO:0000313" key="6">
    <source>
        <dbReference type="EMBL" id="SEK15090.1"/>
    </source>
</evidence>
<evidence type="ECO:0000256" key="3">
    <source>
        <dbReference type="ARBA" id="ARBA00023163"/>
    </source>
</evidence>
<dbReference type="InterPro" id="IPR005471">
    <property type="entry name" value="Tscrpt_reg_IclR_N"/>
</dbReference>
<dbReference type="InterPro" id="IPR014757">
    <property type="entry name" value="Tscrpt_reg_IclR_C"/>
</dbReference>
<dbReference type="Proteomes" id="UP000183529">
    <property type="component" value="Unassembled WGS sequence"/>
</dbReference>
<dbReference type="SUPFAM" id="SSF46785">
    <property type="entry name" value="Winged helix' DNA-binding domain"/>
    <property type="match status" value="1"/>
</dbReference>
<dbReference type="PANTHER" id="PTHR30136">
    <property type="entry name" value="HELIX-TURN-HELIX TRANSCRIPTIONAL REGULATOR, ICLR FAMILY"/>
    <property type="match status" value="1"/>
</dbReference>
<dbReference type="GO" id="GO:0045892">
    <property type="term" value="P:negative regulation of DNA-templated transcription"/>
    <property type="evidence" value="ECO:0007669"/>
    <property type="project" value="TreeGrafter"/>
</dbReference>
<keyword evidence="2" id="KW-0238">DNA-binding</keyword>
<dbReference type="Gene3D" id="1.10.10.10">
    <property type="entry name" value="Winged helix-like DNA-binding domain superfamily/Winged helix DNA-binding domain"/>
    <property type="match status" value="1"/>
</dbReference>
<dbReference type="InterPro" id="IPR036390">
    <property type="entry name" value="WH_DNA-bd_sf"/>
</dbReference>
<dbReference type="InterPro" id="IPR036388">
    <property type="entry name" value="WH-like_DNA-bd_sf"/>
</dbReference>
<keyword evidence="3" id="KW-0804">Transcription</keyword>
<sequence length="265" mass="27920">MTATADKSGTAGVAAVDRALSVLSALADGKGNLSLNELAESTGLYKSTLLRLLASLTHARLVSRQPNGRYVLGPTVAKLHASYLQSFCCSDWTIAALHELVEATRESAAFFVLRGEFQLCLHRVASPRAVRDTIETGKLLPPGRGAAGRVLQAYAYIGDEALGQQIRRAQVLLLTGDHDAELAEIAAPVFGALGEVLGAIALIIPCDRVHSAWTVTVRKAAEALSLQLGGGFPDQSTDHGSIGATAAGTTLECLFRHHRAQGTPF</sequence>
<evidence type="ECO:0000256" key="1">
    <source>
        <dbReference type="ARBA" id="ARBA00023015"/>
    </source>
</evidence>
<dbReference type="AlphaFoldDB" id="A0AAQ1JYR3"/>
<dbReference type="Gene3D" id="3.30.450.40">
    <property type="match status" value="2"/>
</dbReference>
<dbReference type="PROSITE" id="PS51077">
    <property type="entry name" value="HTH_ICLR"/>
    <property type="match status" value="1"/>
</dbReference>
<accession>A0AAQ1JYR3</accession>
<reference evidence="6 7" key="1">
    <citation type="submission" date="2016-10" db="EMBL/GenBank/DDBJ databases">
        <authorList>
            <person name="Varghese N."/>
            <person name="Submissions S."/>
        </authorList>
    </citation>
    <scope>NUCLEOTIDE SEQUENCE [LARGE SCALE GENOMIC DNA]</scope>
    <source>
        <strain evidence="6 7">LMG 22274</strain>
    </source>
</reference>
<evidence type="ECO:0000256" key="2">
    <source>
        <dbReference type="ARBA" id="ARBA00023125"/>
    </source>
</evidence>
<dbReference type="PANTHER" id="PTHR30136:SF39">
    <property type="entry name" value="TRANSCRIPTIONAL REGULATORY PROTEIN"/>
    <property type="match status" value="1"/>
</dbReference>
<dbReference type="InterPro" id="IPR050707">
    <property type="entry name" value="HTH_MetabolicPath_Reg"/>
</dbReference>
<dbReference type="Pfam" id="PF09339">
    <property type="entry name" value="HTH_IclR"/>
    <property type="match status" value="1"/>
</dbReference>
<dbReference type="EMBL" id="FNZM01000033">
    <property type="protein sequence ID" value="SEK15090.1"/>
    <property type="molecule type" value="Genomic_DNA"/>
</dbReference>
<dbReference type="GO" id="GO:0003700">
    <property type="term" value="F:DNA-binding transcription factor activity"/>
    <property type="evidence" value="ECO:0007669"/>
    <property type="project" value="TreeGrafter"/>
</dbReference>
<name>A0AAQ1JYR3_9BURK</name>
<dbReference type="SUPFAM" id="SSF55781">
    <property type="entry name" value="GAF domain-like"/>
    <property type="match status" value="1"/>
</dbReference>
<evidence type="ECO:0000259" key="4">
    <source>
        <dbReference type="PROSITE" id="PS51077"/>
    </source>
</evidence>
<feature type="domain" description="IclR-ED" evidence="5">
    <location>
        <begin position="75"/>
        <end position="230"/>
    </location>
</feature>
<organism evidence="6 7">
    <name type="scientific">Paraburkholderia tropica</name>
    <dbReference type="NCBI Taxonomy" id="92647"/>
    <lineage>
        <taxon>Bacteria</taxon>
        <taxon>Pseudomonadati</taxon>
        <taxon>Pseudomonadota</taxon>
        <taxon>Betaproteobacteria</taxon>
        <taxon>Burkholderiales</taxon>
        <taxon>Burkholderiaceae</taxon>
        <taxon>Paraburkholderia</taxon>
    </lineage>
</organism>
<gene>
    <name evidence="6" type="ORF">SAMN05216550_13379</name>
</gene>
<feature type="domain" description="HTH iclR-type" evidence="4">
    <location>
        <begin position="13"/>
        <end position="74"/>
    </location>
</feature>
<dbReference type="PROSITE" id="PS51078">
    <property type="entry name" value="ICLR_ED"/>
    <property type="match status" value="1"/>
</dbReference>